<accession>A0ABT7CI93</accession>
<keyword evidence="2" id="KW-1185">Reference proteome</keyword>
<sequence>MKNLLRKYIVGSDVNNGHTIIRQNTFNNITRLRFRNGVVHLVNREEYVYKILPSNNEVKTNPVNTYKYALLNVFIRIDGMNRLYTLIVPHNFSGNEGFKKKGAGSNVRSDLY</sequence>
<evidence type="ECO:0000313" key="2">
    <source>
        <dbReference type="Proteomes" id="UP001228581"/>
    </source>
</evidence>
<evidence type="ECO:0000313" key="1">
    <source>
        <dbReference type="EMBL" id="MDJ1493453.1"/>
    </source>
</evidence>
<name>A0ABT7CI93_9BACT</name>
<reference evidence="1 2" key="1">
    <citation type="submission" date="2023-05" db="EMBL/GenBank/DDBJ databases">
        <authorList>
            <person name="Zhang X."/>
        </authorList>
    </citation>
    <scope>NUCLEOTIDE SEQUENCE [LARGE SCALE GENOMIC DNA]</scope>
    <source>
        <strain evidence="1 2">DM2B3-1</strain>
    </source>
</reference>
<proteinExistence type="predicted"/>
<dbReference type="RefSeq" id="WP_313995664.1">
    <property type="nucleotide sequence ID" value="NZ_JASJOT010000006.1"/>
</dbReference>
<dbReference type="Proteomes" id="UP001228581">
    <property type="component" value="Unassembled WGS sequence"/>
</dbReference>
<gene>
    <name evidence="1" type="ORF">QNI19_10965</name>
</gene>
<organism evidence="1 2">
    <name type="scientific">Xanthocytophaga flava</name>
    <dbReference type="NCBI Taxonomy" id="3048013"/>
    <lineage>
        <taxon>Bacteria</taxon>
        <taxon>Pseudomonadati</taxon>
        <taxon>Bacteroidota</taxon>
        <taxon>Cytophagia</taxon>
        <taxon>Cytophagales</taxon>
        <taxon>Rhodocytophagaceae</taxon>
        <taxon>Xanthocytophaga</taxon>
    </lineage>
</organism>
<comment type="caution">
    <text evidence="1">The sequence shown here is derived from an EMBL/GenBank/DDBJ whole genome shotgun (WGS) entry which is preliminary data.</text>
</comment>
<protein>
    <submittedName>
        <fullName evidence="1">Uncharacterized protein</fullName>
    </submittedName>
</protein>
<dbReference type="EMBL" id="JASJOT010000006">
    <property type="protein sequence ID" value="MDJ1493453.1"/>
    <property type="molecule type" value="Genomic_DNA"/>
</dbReference>